<evidence type="ECO:0000256" key="5">
    <source>
        <dbReference type="ARBA" id="ARBA00022741"/>
    </source>
</evidence>
<evidence type="ECO:0000256" key="4">
    <source>
        <dbReference type="ARBA" id="ARBA00022679"/>
    </source>
</evidence>
<comment type="caution">
    <text evidence="13">The sequence shown here is derived from an EMBL/GenBank/DDBJ whole genome shotgun (WGS) entry which is preliminary data.</text>
</comment>
<evidence type="ECO:0000256" key="7">
    <source>
        <dbReference type="ARBA" id="ARBA00022840"/>
    </source>
</evidence>
<evidence type="ECO:0000256" key="1">
    <source>
        <dbReference type="ARBA" id="ARBA00000085"/>
    </source>
</evidence>
<keyword evidence="9" id="KW-1133">Transmembrane helix</keyword>
<dbReference type="EMBL" id="BAAAND010000006">
    <property type="protein sequence ID" value="GAA1588634.1"/>
    <property type="molecule type" value="Genomic_DNA"/>
</dbReference>
<feature type="domain" description="Signal transduction histidine kinase subgroup 3 dimerisation and phosphoacceptor" evidence="11">
    <location>
        <begin position="176"/>
        <end position="241"/>
    </location>
</feature>
<dbReference type="InterPro" id="IPR050482">
    <property type="entry name" value="Sensor_HK_TwoCompSys"/>
</dbReference>
<dbReference type="EC" id="2.7.13.3" evidence="2"/>
<keyword evidence="5" id="KW-0547">Nucleotide-binding</keyword>
<accession>A0ABN2DY19</accession>
<dbReference type="Pfam" id="PF02518">
    <property type="entry name" value="HATPase_c"/>
    <property type="match status" value="1"/>
</dbReference>
<keyword evidence="9" id="KW-0812">Transmembrane</keyword>
<dbReference type="SUPFAM" id="SSF55874">
    <property type="entry name" value="ATPase domain of HSP90 chaperone/DNA topoisomerase II/histidine kinase"/>
    <property type="match status" value="1"/>
</dbReference>
<keyword evidence="3" id="KW-0597">Phosphoprotein</keyword>
<keyword evidence="14" id="KW-1185">Reference proteome</keyword>
<reference evidence="13 14" key="1">
    <citation type="journal article" date="2019" name="Int. J. Syst. Evol. Microbiol.">
        <title>The Global Catalogue of Microorganisms (GCM) 10K type strain sequencing project: providing services to taxonomists for standard genome sequencing and annotation.</title>
        <authorList>
            <consortium name="The Broad Institute Genomics Platform"/>
            <consortium name="The Broad Institute Genome Sequencing Center for Infectious Disease"/>
            <person name="Wu L."/>
            <person name="Ma J."/>
        </authorList>
    </citation>
    <scope>NUCLEOTIDE SEQUENCE [LARGE SCALE GENOMIC DNA]</scope>
    <source>
        <strain evidence="13 14">JCM 14304</strain>
    </source>
</reference>
<evidence type="ECO:0000259" key="10">
    <source>
        <dbReference type="Pfam" id="PF02518"/>
    </source>
</evidence>
<feature type="transmembrane region" description="Helical" evidence="9">
    <location>
        <begin position="133"/>
        <end position="153"/>
    </location>
</feature>
<dbReference type="Gene3D" id="3.30.565.10">
    <property type="entry name" value="Histidine kinase-like ATPase, C-terminal domain"/>
    <property type="match status" value="1"/>
</dbReference>
<proteinExistence type="predicted"/>
<sequence length="378" mass="40960">MSRRSWVFDAGIALVVAVLGVLEVVRGLDATHRQGPPWAEITVYVVTGLLLVVRRVRPLGCLAAIVVVSLVEFAIFGSPEGGGVMLPALIAAYTVGRRTDGRRSCWGLVLVVVLWLGWSGLDPMNTSARLRVAALIWLSPWVIAWLVGALVRASRQATEQRRIARRERAAQAVAGERNRIARELHDVIGHSVSVMTVQAAAVRRRLTPEQSVEREALETVEALGREALTEMRRMVGVLRQDGDPVADREPAPGLAEVERLVQKFRAAGLPVQVTVSGRARPLSPGLDLTAYRLVQEGLTNTLRHALRPTAAEVSIGYDADRLRLAVRDDGAPVGIGPEAGHGLLGMRERVQVYGGELTARPGADRGFELVATLPLERS</sequence>
<name>A0ABN2DY19_9ACTN</name>
<evidence type="ECO:0000256" key="2">
    <source>
        <dbReference type="ARBA" id="ARBA00012438"/>
    </source>
</evidence>
<feature type="transmembrane region" description="Helical" evidence="9">
    <location>
        <begin position="37"/>
        <end position="56"/>
    </location>
</feature>
<dbReference type="Gene3D" id="1.20.5.1930">
    <property type="match status" value="1"/>
</dbReference>
<evidence type="ECO:0000256" key="3">
    <source>
        <dbReference type="ARBA" id="ARBA00022553"/>
    </source>
</evidence>
<dbReference type="Pfam" id="PF23539">
    <property type="entry name" value="DUF7134"/>
    <property type="match status" value="1"/>
</dbReference>
<evidence type="ECO:0000256" key="8">
    <source>
        <dbReference type="ARBA" id="ARBA00023012"/>
    </source>
</evidence>
<feature type="domain" description="DUF7134" evidence="12">
    <location>
        <begin position="2"/>
        <end position="154"/>
    </location>
</feature>
<protein>
    <recommendedName>
        <fullName evidence="2">histidine kinase</fullName>
        <ecNumber evidence="2">2.7.13.3</ecNumber>
    </recommendedName>
</protein>
<evidence type="ECO:0000256" key="9">
    <source>
        <dbReference type="SAM" id="Phobius"/>
    </source>
</evidence>
<keyword evidence="4" id="KW-0808">Transferase</keyword>
<dbReference type="InterPro" id="IPR036890">
    <property type="entry name" value="HATPase_C_sf"/>
</dbReference>
<organism evidence="13 14">
    <name type="scientific">Kribbella karoonensis</name>
    <dbReference type="NCBI Taxonomy" id="324851"/>
    <lineage>
        <taxon>Bacteria</taxon>
        <taxon>Bacillati</taxon>
        <taxon>Actinomycetota</taxon>
        <taxon>Actinomycetes</taxon>
        <taxon>Propionibacteriales</taxon>
        <taxon>Kribbellaceae</taxon>
        <taxon>Kribbella</taxon>
    </lineage>
</organism>
<feature type="transmembrane region" description="Helical" evidence="9">
    <location>
        <begin position="6"/>
        <end position="25"/>
    </location>
</feature>
<dbReference type="InterPro" id="IPR003594">
    <property type="entry name" value="HATPase_dom"/>
</dbReference>
<keyword evidence="6 13" id="KW-0418">Kinase</keyword>
<keyword evidence="8" id="KW-0902">Two-component regulatory system</keyword>
<dbReference type="Pfam" id="PF07730">
    <property type="entry name" value="HisKA_3"/>
    <property type="match status" value="1"/>
</dbReference>
<dbReference type="InterPro" id="IPR011712">
    <property type="entry name" value="Sig_transdc_His_kin_sub3_dim/P"/>
</dbReference>
<evidence type="ECO:0000313" key="13">
    <source>
        <dbReference type="EMBL" id="GAA1588634.1"/>
    </source>
</evidence>
<feature type="transmembrane region" description="Helical" evidence="9">
    <location>
        <begin position="105"/>
        <end position="121"/>
    </location>
</feature>
<dbReference type="CDD" id="cd16917">
    <property type="entry name" value="HATPase_UhpB-NarQ-NarX-like"/>
    <property type="match status" value="1"/>
</dbReference>
<dbReference type="InterPro" id="IPR055558">
    <property type="entry name" value="DUF7134"/>
</dbReference>
<feature type="domain" description="Histidine kinase/HSP90-like ATPase" evidence="10">
    <location>
        <begin position="289"/>
        <end position="376"/>
    </location>
</feature>
<feature type="transmembrane region" description="Helical" evidence="9">
    <location>
        <begin position="62"/>
        <end position="93"/>
    </location>
</feature>
<dbReference type="PANTHER" id="PTHR24421:SF10">
    <property type="entry name" value="NITRATE_NITRITE SENSOR PROTEIN NARQ"/>
    <property type="match status" value="1"/>
</dbReference>
<evidence type="ECO:0000259" key="11">
    <source>
        <dbReference type="Pfam" id="PF07730"/>
    </source>
</evidence>
<evidence type="ECO:0000259" key="12">
    <source>
        <dbReference type="Pfam" id="PF23539"/>
    </source>
</evidence>
<keyword evidence="7" id="KW-0067">ATP-binding</keyword>
<dbReference type="PANTHER" id="PTHR24421">
    <property type="entry name" value="NITRATE/NITRITE SENSOR PROTEIN NARX-RELATED"/>
    <property type="match status" value="1"/>
</dbReference>
<keyword evidence="9" id="KW-0472">Membrane</keyword>
<dbReference type="GO" id="GO:0016301">
    <property type="term" value="F:kinase activity"/>
    <property type="evidence" value="ECO:0007669"/>
    <property type="project" value="UniProtKB-KW"/>
</dbReference>
<evidence type="ECO:0000313" key="14">
    <source>
        <dbReference type="Proteomes" id="UP001500190"/>
    </source>
</evidence>
<dbReference type="Proteomes" id="UP001500190">
    <property type="component" value="Unassembled WGS sequence"/>
</dbReference>
<gene>
    <name evidence="13" type="ORF">GCM10009742_38870</name>
</gene>
<comment type="catalytic activity">
    <reaction evidence="1">
        <text>ATP + protein L-histidine = ADP + protein N-phospho-L-histidine.</text>
        <dbReference type="EC" id="2.7.13.3"/>
    </reaction>
</comment>
<evidence type="ECO:0000256" key="6">
    <source>
        <dbReference type="ARBA" id="ARBA00022777"/>
    </source>
</evidence>